<proteinExistence type="predicted"/>
<dbReference type="PANTHER" id="PTHR33639">
    <property type="entry name" value="THIOL-DISULFIDE OXIDOREDUCTASE DCC"/>
    <property type="match status" value="1"/>
</dbReference>
<keyword evidence="3" id="KW-1185">Reference proteome</keyword>
<feature type="compositionally biased region" description="Low complexity" evidence="1">
    <location>
        <begin position="39"/>
        <end position="53"/>
    </location>
</feature>
<organism evidence="2">
    <name type="scientific">Spirodela intermedia</name>
    <name type="common">Intermediate duckweed</name>
    <dbReference type="NCBI Taxonomy" id="51605"/>
    <lineage>
        <taxon>Eukaryota</taxon>
        <taxon>Viridiplantae</taxon>
        <taxon>Streptophyta</taxon>
        <taxon>Embryophyta</taxon>
        <taxon>Tracheophyta</taxon>
        <taxon>Spermatophyta</taxon>
        <taxon>Magnoliopsida</taxon>
        <taxon>Liliopsida</taxon>
        <taxon>Araceae</taxon>
        <taxon>Lemnoideae</taxon>
        <taxon>Spirodela</taxon>
    </lineage>
</organism>
<dbReference type="PANTHER" id="PTHR33639:SF1">
    <property type="entry name" value="T23E23.25"/>
    <property type="match status" value="1"/>
</dbReference>
<reference evidence="2 3" key="1">
    <citation type="submission" date="2019-12" db="EMBL/GenBank/DDBJ databases">
        <authorList>
            <person name="Scholz U."/>
            <person name="Mascher M."/>
            <person name="Fiebig A."/>
        </authorList>
    </citation>
    <scope>NUCLEOTIDE SEQUENCE</scope>
</reference>
<dbReference type="AlphaFoldDB" id="A0A7I8IWW3"/>
<evidence type="ECO:0000256" key="1">
    <source>
        <dbReference type="SAM" id="MobiDB-lite"/>
    </source>
</evidence>
<evidence type="ECO:0000313" key="2">
    <source>
        <dbReference type="EMBL" id="CAA2621787.1"/>
    </source>
</evidence>
<dbReference type="Pfam" id="PF04134">
    <property type="entry name" value="DCC1-like"/>
    <property type="match status" value="1"/>
</dbReference>
<dbReference type="EMBL" id="LR743593">
    <property type="protein sequence ID" value="CAA2621787.1"/>
    <property type="molecule type" value="Genomic_DNA"/>
</dbReference>
<accession>A0A7I8IWW3</accession>
<gene>
    <name evidence="2" type="ORF">SI7747_06007865</name>
</gene>
<protein>
    <submittedName>
        <fullName evidence="2">Uncharacterized protein</fullName>
    </submittedName>
</protein>
<feature type="region of interest" description="Disordered" evidence="1">
    <location>
        <begin position="1"/>
        <end position="22"/>
    </location>
</feature>
<sequence length="254" mass="28095">MLRKATQALVRSGRSFSKPPAAAALSTEAAAARLRGGFPRPRSLHSSSRSSPPADGTGAIVVPASASPGDAVVEDGLTFSGATSLPQQADPTLLQSRVVVYDGVCHLCHAGVNWVIRADKHQKVKFCCLQSKAAEPYLKLCGLDREDVLKRFLFVEGLYSYHQASTGYLRRIICIFMNYICIESSILLTIPLFSSEHAPRDPVPLRDLIYDYVAKRRYGWFGKEEKCIIVSEEQMLSRFIDRDELRANDEDVTS</sequence>
<feature type="region of interest" description="Disordered" evidence="1">
    <location>
        <begin position="36"/>
        <end position="61"/>
    </location>
</feature>
<dbReference type="InterPro" id="IPR052927">
    <property type="entry name" value="DCC_oxidoreductase"/>
</dbReference>
<evidence type="ECO:0000313" key="3">
    <source>
        <dbReference type="Proteomes" id="UP001189122"/>
    </source>
</evidence>
<dbReference type="Proteomes" id="UP001189122">
    <property type="component" value="Unassembled WGS sequence"/>
</dbReference>
<dbReference type="EMBL" id="CACRZD030000006">
    <property type="protein sequence ID" value="CAA6661470.1"/>
    <property type="molecule type" value="Genomic_DNA"/>
</dbReference>
<dbReference type="GO" id="GO:0015035">
    <property type="term" value="F:protein-disulfide reductase activity"/>
    <property type="evidence" value="ECO:0007669"/>
    <property type="project" value="InterPro"/>
</dbReference>
<name>A0A7I8IWW3_SPIIN</name>
<dbReference type="InterPro" id="IPR007263">
    <property type="entry name" value="DCC1-like"/>
</dbReference>